<dbReference type="EMBL" id="MG012795">
    <property type="protein sequence ID" value="AUL80309.1"/>
    <property type="molecule type" value="Genomic_DNA"/>
</dbReference>
<name>A0A2I6J1H3_VACCV</name>
<organism evidence="1">
    <name type="scientific">Vaccinia virus</name>
    <name type="common">VACV</name>
    <name type="synonym">Orthopoxvirus vaccinia</name>
    <dbReference type="NCBI Taxonomy" id="10245"/>
    <lineage>
        <taxon>Viruses</taxon>
        <taxon>Varidnaviria</taxon>
        <taxon>Bamfordvirae</taxon>
        <taxon>Nucleocytoviricota</taxon>
        <taxon>Pokkesviricetes</taxon>
        <taxon>Chitovirales</taxon>
        <taxon>Poxviridae</taxon>
        <taxon>Chordopoxvirinae</taxon>
        <taxon>Orthopoxvirus</taxon>
    </lineage>
</organism>
<accession>A0A2I6J1H3</accession>
<dbReference type="Proteomes" id="UP000270450">
    <property type="component" value="Segment"/>
</dbReference>
<protein>
    <submittedName>
        <fullName evidence="1">Uncharacterized protein</fullName>
    </submittedName>
</protein>
<proteinExistence type="predicted"/>
<evidence type="ECO:0000313" key="1">
    <source>
        <dbReference type="EMBL" id="AUL80309.1"/>
    </source>
</evidence>
<reference evidence="1" key="1">
    <citation type="journal article" date="2018" name="Emerg. Infect. Dis.">
        <title>Ocular Vaccinia Infection in Dairy Worker, Brazil.</title>
        <authorList>
            <person name="Teixeira Lima M."/>
            <person name="Pereira Oliveira G."/>
            <person name="Bretas de Oliveira D."/>
            <person name="Mesquita Vaz S."/>
            <person name="de Souza Trindade G."/>
            <person name="Santos Abrahao J."/>
            <person name="Geessien Kroon E."/>
        </authorList>
    </citation>
    <scope>NUCLEOTIDE SEQUENCE [LARGE SCALE GENOMIC DNA]</scope>
    <source>
        <strain evidence="1">CEyV1</strain>
    </source>
</reference>
<sequence>MLKMSAVVFLERLIKAGVYIYVLQTKCVIAALLVKIYSIKDEYDTNTNVYIIFKWKTLTRQTPHIY</sequence>